<dbReference type="AlphaFoldDB" id="A0A834G6D7"/>
<gene>
    <name evidence="1" type="ORF">RHSIM_Rhsim11G0046800</name>
</gene>
<dbReference type="OrthoDB" id="10334686at2759"/>
<comment type="caution">
    <text evidence="1">The sequence shown here is derived from an EMBL/GenBank/DDBJ whole genome shotgun (WGS) entry which is preliminary data.</text>
</comment>
<dbReference type="EMBL" id="WJXA01000011">
    <property type="protein sequence ID" value="KAF7126941.1"/>
    <property type="molecule type" value="Genomic_DNA"/>
</dbReference>
<evidence type="ECO:0000313" key="1">
    <source>
        <dbReference type="EMBL" id="KAF7126941.1"/>
    </source>
</evidence>
<protein>
    <submittedName>
        <fullName evidence="1">Uncharacterized protein</fullName>
    </submittedName>
</protein>
<sequence length="162" mass="17468">MERRESILDAIFDEDSLEDVLDVEMMDVEGGGLVGHDLQIELGQTIGGNDIEVNAIQACGGQKTAVGRGFGNGHTTCIMLNHCRHCHTGLLNTRPLFSLSSALALLLKMPIQATSTSHCLVPQCCSMQFASFESLLMLGSVINYHFAEAIQATDCEAKLIAE</sequence>
<dbReference type="Proteomes" id="UP000626092">
    <property type="component" value="Unassembled WGS sequence"/>
</dbReference>
<evidence type="ECO:0000313" key="2">
    <source>
        <dbReference type="Proteomes" id="UP000626092"/>
    </source>
</evidence>
<keyword evidence="2" id="KW-1185">Reference proteome</keyword>
<name>A0A834G6D7_RHOSS</name>
<reference evidence="1" key="1">
    <citation type="submission" date="2019-11" db="EMBL/GenBank/DDBJ databases">
        <authorList>
            <person name="Liu Y."/>
            <person name="Hou J."/>
            <person name="Li T.-Q."/>
            <person name="Guan C.-H."/>
            <person name="Wu X."/>
            <person name="Wu H.-Z."/>
            <person name="Ling F."/>
            <person name="Zhang R."/>
            <person name="Shi X.-G."/>
            <person name="Ren J.-P."/>
            <person name="Chen E.-F."/>
            <person name="Sun J.-M."/>
        </authorList>
    </citation>
    <scope>NUCLEOTIDE SEQUENCE</scope>
    <source>
        <strain evidence="1">Adult_tree_wgs_1</strain>
        <tissue evidence="1">Leaves</tissue>
    </source>
</reference>
<proteinExistence type="predicted"/>
<organism evidence="1 2">
    <name type="scientific">Rhododendron simsii</name>
    <name type="common">Sims's rhododendron</name>
    <dbReference type="NCBI Taxonomy" id="118357"/>
    <lineage>
        <taxon>Eukaryota</taxon>
        <taxon>Viridiplantae</taxon>
        <taxon>Streptophyta</taxon>
        <taxon>Embryophyta</taxon>
        <taxon>Tracheophyta</taxon>
        <taxon>Spermatophyta</taxon>
        <taxon>Magnoliopsida</taxon>
        <taxon>eudicotyledons</taxon>
        <taxon>Gunneridae</taxon>
        <taxon>Pentapetalae</taxon>
        <taxon>asterids</taxon>
        <taxon>Ericales</taxon>
        <taxon>Ericaceae</taxon>
        <taxon>Ericoideae</taxon>
        <taxon>Rhodoreae</taxon>
        <taxon>Rhododendron</taxon>
    </lineage>
</organism>
<accession>A0A834G6D7</accession>